<comment type="cofactor">
    <cofactor evidence="1">
        <name>[4Fe-4S] cluster</name>
        <dbReference type="ChEBI" id="CHEBI:49883"/>
    </cofactor>
</comment>
<dbReference type="GO" id="GO:0035598">
    <property type="term" value="F:tRNA (N(6)-L-threonylcarbamoyladenosine(37)-C(2))-methylthiotransferase activity"/>
    <property type="evidence" value="ECO:0007669"/>
    <property type="project" value="TreeGrafter"/>
</dbReference>
<keyword evidence="7" id="KW-0479">Metal-binding</keyword>
<dbReference type="Pfam" id="PF04055">
    <property type="entry name" value="Radical_SAM"/>
    <property type="match status" value="1"/>
</dbReference>
<evidence type="ECO:0000256" key="4">
    <source>
        <dbReference type="ARBA" id="ARBA00022679"/>
    </source>
</evidence>
<evidence type="ECO:0000256" key="7">
    <source>
        <dbReference type="ARBA" id="ARBA00022723"/>
    </source>
</evidence>
<dbReference type="InterPro" id="IPR007197">
    <property type="entry name" value="rSAM"/>
</dbReference>
<evidence type="ECO:0000256" key="5">
    <source>
        <dbReference type="ARBA" id="ARBA00022691"/>
    </source>
</evidence>
<keyword evidence="4" id="KW-0808">Transferase</keyword>
<evidence type="ECO:0000256" key="1">
    <source>
        <dbReference type="ARBA" id="ARBA00001966"/>
    </source>
</evidence>
<keyword evidence="2" id="KW-0004">4Fe-4S</keyword>
<proteinExistence type="predicted"/>
<evidence type="ECO:0000256" key="8">
    <source>
        <dbReference type="ARBA" id="ARBA00023004"/>
    </source>
</evidence>
<dbReference type="SFLD" id="SFLDS00029">
    <property type="entry name" value="Radical_SAM"/>
    <property type="match status" value="1"/>
</dbReference>
<dbReference type="NCBIfam" id="TIGR00089">
    <property type="entry name" value="MiaB/RimO family radical SAM methylthiotransferase"/>
    <property type="match status" value="1"/>
</dbReference>
<keyword evidence="6" id="KW-0819">tRNA processing</keyword>
<evidence type="ECO:0000259" key="11">
    <source>
        <dbReference type="PROSITE" id="PS51918"/>
    </source>
</evidence>
<accession>A0AAW4LAW9</accession>
<name>A0AAW4LAW9_9BACT</name>
<dbReference type="PROSITE" id="PS51918">
    <property type="entry name" value="RADICAL_SAM"/>
    <property type="match status" value="1"/>
</dbReference>
<dbReference type="SUPFAM" id="SSF102114">
    <property type="entry name" value="Radical SAM enzymes"/>
    <property type="match status" value="1"/>
</dbReference>
<protein>
    <submittedName>
        <fullName evidence="12">tRNA (N(6)-L-threonylcarbamoyladenosine(37)-C(2))-methylthiotransferase MtaB</fullName>
    </submittedName>
</protein>
<dbReference type="InterPro" id="IPR006467">
    <property type="entry name" value="MiaB-like_bact"/>
</dbReference>
<dbReference type="InterPro" id="IPR058240">
    <property type="entry name" value="rSAM_sf"/>
</dbReference>
<evidence type="ECO:0000313" key="12">
    <source>
        <dbReference type="EMBL" id="MBT0665511.1"/>
    </source>
</evidence>
<dbReference type="Gene3D" id="3.80.30.20">
    <property type="entry name" value="tm_1862 like domain"/>
    <property type="match status" value="1"/>
</dbReference>
<dbReference type="InterPro" id="IPR013848">
    <property type="entry name" value="Methylthiotransferase_N"/>
</dbReference>
<dbReference type="GO" id="GO:0046872">
    <property type="term" value="F:metal ion binding"/>
    <property type="evidence" value="ECO:0007669"/>
    <property type="project" value="UniProtKB-KW"/>
</dbReference>
<dbReference type="AlphaFoldDB" id="A0AAW4LAW9"/>
<keyword evidence="3" id="KW-0963">Cytoplasm</keyword>
<evidence type="ECO:0000256" key="9">
    <source>
        <dbReference type="ARBA" id="ARBA00023014"/>
    </source>
</evidence>
<feature type="domain" description="Radical SAM core" evidence="11">
    <location>
        <begin position="137"/>
        <end position="367"/>
    </location>
</feature>
<dbReference type="Pfam" id="PF00919">
    <property type="entry name" value="UPF0004"/>
    <property type="match status" value="1"/>
</dbReference>
<keyword evidence="8" id="KW-0408">Iron</keyword>
<dbReference type="NCBIfam" id="TIGR01579">
    <property type="entry name" value="MiaB-like-C"/>
    <property type="match status" value="1"/>
</dbReference>
<dbReference type="Proteomes" id="UP000811899">
    <property type="component" value="Unassembled WGS sequence"/>
</dbReference>
<dbReference type="EMBL" id="JAHCVJ010000006">
    <property type="protein sequence ID" value="MBT0665511.1"/>
    <property type="molecule type" value="Genomic_DNA"/>
</dbReference>
<dbReference type="SMART" id="SM00729">
    <property type="entry name" value="Elp3"/>
    <property type="match status" value="1"/>
</dbReference>
<dbReference type="InterPro" id="IPR006638">
    <property type="entry name" value="Elp3/MiaA/NifB-like_rSAM"/>
</dbReference>
<dbReference type="PANTHER" id="PTHR11918:SF45">
    <property type="entry name" value="THREONYLCARBAMOYLADENOSINE TRNA METHYLTHIOTRANSFERASE"/>
    <property type="match status" value="1"/>
</dbReference>
<evidence type="ECO:0000256" key="6">
    <source>
        <dbReference type="ARBA" id="ARBA00022694"/>
    </source>
</evidence>
<dbReference type="SFLD" id="SFLDG01061">
    <property type="entry name" value="methylthiotransferase"/>
    <property type="match status" value="1"/>
</dbReference>
<keyword evidence="5" id="KW-0949">S-adenosyl-L-methionine</keyword>
<dbReference type="PANTHER" id="PTHR11918">
    <property type="entry name" value="RADICAL SAM PROTEINS"/>
    <property type="match status" value="1"/>
</dbReference>
<dbReference type="PROSITE" id="PS01278">
    <property type="entry name" value="MTTASE_RADICAL"/>
    <property type="match status" value="1"/>
</dbReference>
<organism evidence="12 13">
    <name type="scientific">Geoanaerobacter pelophilus</name>
    <dbReference type="NCBI Taxonomy" id="60036"/>
    <lineage>
        <taxon>Bacteria</taxon>
        <taxon>Pseudomonadati</taxon>
        <taxon>Thermodesulfobacteriota</taxon>
        <taxon>Desulfuromonadia</taxon>
        <taxon>Geobacterales</taxon>
        <taxon>Geobacteraceae</taxon>
        <taxon>Geoanaerobacter</taxon>
    </lineage>
</organism>
<keyword evidence="13" id="KW-1185">Reference proteome</keyword>
<sequence>MKRVAITTLGCKTNQFESAAIRESLERSGFSIVPFEEAADVYVINSCTVTARTDAESRKLVRRAKRRNPEARIVVTGCYAQVAPEILAAMPEVELVIGNEEKKQLVELLSTTGPAAKVKVADISAIAETGSLGLESFAEHTRAFLQVQNGCDSFCSYCIVPYARGRSRSVPLEEVLDGIARLAGEGFREVVLTGIHLGNYGRDLSPKSSLLPLLRAAEQRGVPQRLRLGSLEPLDITPELIDCISSSAIICPHLHIPLQSGSDSVLSRMNRGYGADYFQDLCLRAFAAIPDLCLGFDVIAGFPGETDAEFSATTALIEQLPVAYLHVFPFSSRPGTKAAGMPGQLQSRVITERAELLRSLGEKKKRQYLRRFRGRTLQPLVLKRDSDGLWNGLTANYLPVTFAAEGDFANNIVAVRVVNADGETLVAELLQ</sequence>
<feature type="domain" description="MTTase N-terminal" evidence="10">
    <location>
        <begin position="2"/>
        <end position="114"/>
    </location>
</feature>
<dbReference type="InterPro" id="IPR038135">
    <property type="entry name" value="Methylthiotransferase_N_sf"/>
</dbReference>
<dbReference type="SFLD" id="SFLDG01082">
    <property type="entry name" value="B12-binding_domain_containing"/>
    <property type="match status" value="1"/>
</dbReference>
<comment type="caution">
    <text evidence="12">The sequence shown here is derived from an EMBL/GenBank/DDBJ whole genome shotgun (WGS) entry which is preliminary data.</text>
</comment>
<dbReference type="PROSITE" id="PS51449">
    <property type="entry name" value="MTTASE_N"/>
    <property type="match status" value="1"/>
</dbReference>
<keyword evidence="9" id="KW-0411">Iron-sulfur</keyword>
<evidence type="ECO:0000256" key="3">
    <source>
        <dbReference type="ARBA" id="ARBA00022490"/>
    </source>
</evidence>
<dbReference type="Gene3D" id="3.40.50.12160">
    <property type="entry name" value="Methylthiotransferase, N-terminal domain"/>
    <property type="match status" value="1"/>
</dbReference>
<gene>
    <name evidence="12" type="primary">mtaB</name>
    <name evidence="12" type="ORF">KI809_14480</name>
</gene>
<dbReference type="InterPro" id="IPR020612">
    <property type="entry name" value="Methylthiotransferase_CS"/>
</dbReference>
<dbReference type="InterPro" id="IPR005839">
    <property type="entry name" value="Methylthiotransferase"/>
</dbReference>
<reference evidence="12 13" key="1">
    <citation type="submission" date="2021-05" db="EMBL/GenBank/DDBJ databases">
        <title>The draft genome of Geobacter pelophilus DSM 12255.</title>
        <authorList>
            <person name="Xu Z."/>
            <person name="Masuda Y."/>
            <person name="Itoh H."/>
            <person name="Senoo K."/>
        </authorList>
    </citation>
    <scope>NUCLEOTIDE SEQUENCE [LARGE SCALE GENOMIC DNA]</scope>
    <source>
        <strain evidence="12 13">DSM 12255</strain>
    </source>
</reference>
<dbReference type="RefSeq" id="WP_214172289.1">
    <property type="nucleotide sequence ID" value="NZ_JAHCVJ010000006.1"/>
</dbReference>
<evidence type="ECO:0000259" key="10">
    <source>
        <dbReference type="PROSITE" id="PS51449"/>
    </source>
</evidence>
<dbReference type="InterPro" id="IPR023404">
    <property type="entry name" value="rSAM_horseshoe"/>
</dbReference>
<evidence type="ECO:0000313" key="13">
    <source>
        <dbReference type="Proteomes" id="UP000811899"/>
    </source>
</evidence>
<evidence type="ECO:0000256" key="2">
    <source>
        <dbReference type="ARBA" id="ARBA00022485"/>
    </source>
</evidence>
<dbReference type="GO" id="GO:0051539">
    <property type="term" value="F:4 iron, 4 sulfur cluster binding"/>
    <property type="evidence" value="ECO:0007669"/>
    <property type="project" value="UniProtKB-KW"/>
</dbReference>
<dbReference type="FunFam" id="3.40.50.12160:FF:000004">
    <property type="entry name" value="Threonylcarbamoyladenosine tRNA methylthiotransferase MtaB"/>
    <property type="match status" value="1"/>
</dbReference>